<comment type="caution">
    <text evidence="1">The sequence shown here is derived from an EMBL/GenBank/DDBJ whole genome shotgun (WGS) entry which is preliminary data.</text>
</comment>
<dbReference type="RefSeq" id="WP_344031262.1">
    <property type="nucleotide sequence ID" value="NZ_BAAABX010000065.1"/>
</dbReference>
<gene>
    <name evidence="1" type="ORF">GCM10010357_60750</name>
</gene>
<sequence length="91" mass="9463">MAAKKAQGGDLGELLSLDLDSLTIDEIDTIEEITGAPLDALGKPGAKRGPMLRAMAVVIKRRTDPGFSIEDAGPLQIKLKPSAPDPTEPGA</sequence>
<evidence type="ECO:0000313" key="1">
    <source>
        <dbReference type="EMBL" id="GAA0430928.1"/>
    </source>
</evidence>
<organism evidence="1 2">
    <name type="scientific">Streptomyces luteireticuli</name>
    <dbReference type="NCBI Taxonomy" id="173858"/>
    <lineage>
        <taxon>Bacteria</taxon>
        <taxon>Bacillati</taxon>
        <taxon>Actinomycetota</taxon>
        <taxon>Actinomycetes</taxon>
        <taxon>Kitasatosporales</taxon>
        <taxon>Streptomycetaceae</taxon>
        <taxon>Streptomyces</taxon>
    </lineage>
</organism>
<dbReference type="EMBL" id="BAAABX010000065">
    <property type="protein sequence ID" value="GAA0430928.1"/>
    <property type="molecule type" value="Genomic_DNA"/>
</dbReference>
<reference evidence="1 2" key="1">
    <citation type="journal article" date="2019" name="Int. J. Syst. Evol. Microbiol.">
        <title>The Global Catalogue of Microorganisms (GCM) 10K type strain sequencing project: providing services to taxonomists for standard genome sequencing and annotation.</title>
        <authorList>
            <consortium name="The Broad Institute Genomics Platform"/>
            <consortium name="The Broad Institute Genome Sequencing Center for Infectious Disease"/>
            <person name="Wu L."/>
            <person name="Ma J."/>
        </authorList>
    </citation>
    <scope>NUCLEOTIDE SEQUENCE [LARGE SCALE GENOMIC DNA]</scope>
    <source>
        <strain evidence="1 2">JCM 4788</strain>
    </source>
</reference>
<accession>A0ABN0Z370</accession>
<protein>
    <submittedName>
        <fullName evidence="1">Uncharacterized protein</fullName>
    </submittedName>
</protein>
<dbReference type="Proteomes" id="UP001500879">
    <property type="component" value="Unassembled WGS sequence"/>
</dbReference>
<proteinExistence type="predicted"/>
<name>A0ABN0Z370_9ACTN</name>
<keyword evidence="2" id="KW-1185">Reference proteome</keyword>
<evidence type="ECO:0000313" key="2">
    <source>
        <dbReference type="Proteomes" id="UP001500879"/>
    </source>
</evidence>